<dbReference type="Proteomes" id="UP000184436">
    <property type="component" value="Unassembled WGS sequence"/>
</dbReference>
<dbReference type="EMBL" id="FQVD01000002">
    <property type="protein sequence ID" value="SHE40264.1"/>
    <property type="molecule type" value="Genomic_DNA"/>
</dbReference>
<dbReference type="Gene3D" id="2.40.160.190">
    <property type="match status" value="1"/>
</dbReference>
<organism evidence="2 3">
    <name type="scientific">Bacteroides faecichinchillae</name>
    <dbReference type="NCBI Taxonomy" id="871325"/>
    <lineage>
        <taxon>Bacteria</taxon>
        <taxon>Pseudomonadati</taxon>
        <taxon>Bacteroidota</taxon>
        <taxon>Bacteroidia</taxon>
        <taxon>Bacteroidales</taxon>
        <taxon>Bacteroidaceae</taxon>
        <taxon>Bacteroides</taxon>
    </lineage>
</organism>
<name>A0A1M4T7B6_9BACE</name>
<feature type="signal peptide" evidence="1">
    <location>
        <begin position="1"/>
        <end position="21"/>
    </location>
</feature>
<sequence>MKTFRLIGMALLAVVMCVNLASCSDDDEEPTKNDDGVITNQKRLVEFTETDEHDTYTWSFSYDSKGRLISIVQKDYDSSSYITNITWGENTIRESEDDESITYSLTDGLARTGSETNGTNYSFAYNSSKQLTAYQRSSSRYDYSDTRTLTWDNGKVTKITDEDGISEITYGNQTCKGYFPFMVTMVEDDFKVMLAHPELVGLRTTQLPIQIYNKEDYYETTSKLTYKLDKDGYLESCTENSTEEAVSNGTTYTYTTTYTFTWE</sequence>
<dbReference type="RefSeq" id="WP_025076441.1">
    <property type="nucleotide sequence ID" value="NZ_FQVD01000002.1"/>
</dbReference>
<keyword evidence="1" id="KW-0732">Signal</keyword>
<dbReference type="CDD" id="cd12871">
    <property type="entry name" value="Bacuni_01323_like"/>
    <property type="match status" value="1"/>
</dbReference>
<feature type="chain" id="PRO_5030031039" evidence="1">
    <location>
        <begin position="22"/>
        <end position="263"/>
    </location>
</feature>
<dbReference type="OrthoDB" id="1050498at2"/>
<evidence type="ECO:0000313" key="3">
    <source>
        <dbReference type="Proteomes" id="UP000184436"/>
    </source>
</evidence>
<reference evidence="2 3" key="1">
    <citation type="submission" date="2016-11" db="EMBL/GenBank/DDBJ databases">
        <authorList>
            <person name="Jaros S."/>
            <person name="Januszkiewicz K."/>
            <person name="Wedrychowicz H."/>
        </authorList>
    </citation>
    <scope>NUCLEOTIDE SEQUENCE [LARGE SCALE GENOMIC DNA]</scope>
    <source>
        <strain evidence="2 3">DSM 26883</strain>
    </source>
</reference>
<evidence type="ECO:0000256" key="1">
    <source>
        <dbReference type="SAM" id="SignalP"/>
    </source>
</evidence>
<gene>
    <name evidence="2" type="ORF">SAMN05444349_10231</name>
</gene>
<protein>
    <submittedName>
        <fullName evidence="2">YD repeat-containing protein</fullName>
    </submittedName>
</protein>
<keyword evidence="3" id="KW-1185">Reference proteome</keyword>
<proteinExistence type="predicted"/>
<accession>A0A1M4T7B6</accession>
<evidence type="ECO:0000313" key="2">
    <source>
        <dbReference type="EMBL" id="SHE40264.1"/>
    </source>
</evidence>
<dbReference type="AlphaFoldDB" id="A0A1M4T7B6"/>